<dbReference type="EMBL" id="CM056742">
    <property type="protein sequence ID" value="KAJ8678369.1"/>
    <property type="molecule type" value="Genomic_DNA"/>
</dbReference>
<accession>A0ACC2P447</accession>
<reference evidence="1" key="1">
    <citation type="submission" date="2023-04" db="EMBL/GenBank/DDBJ databases">
        <title>A chromosome-level genome assembly of the parasitoid wasp Eretmocerus hayati.</title>
        <authorList>
            <person name="Zhong Y."/>
            <person name="Liu S."/>
            <person name="Liu Y."/>
        </authorList>
    </citation>
    <scope>NUCLEOTIDE SEQUENCE</scope>
    <source>
        <strain evidence="1">ZJU_SS_LIU_2023</strain>
    </source>
</reference>
<comment type="caution">
    <text evidence="1">The sequence shown here is derived from an EMBL/GenBank/DDBJ whole genome shotgun (WGS) entry which is preliminary data.</text>
</comment>
<evidence type="ECO:0000313" key="2">
    <source>
        <dbReference type="Proteomes" id="UP001239111"/>
    </source>
</evidence>
<protein>
    <submittedName>
        <fullName evidence="1">Uncharacterized protein</fullName>
    </submittedName>
</protein>
<gene>
    <name evidence="1" type="ORF">QAD02_014156</name>
</gene>
<sequence>MDNVEIVKFLLSLYSNPRIPRNVVQILVDNITHYSQKIQIPNIKKEISDILQGKCSTEDLRSIEKILIRHSNPFENLETEHKRFKYFEERGFYIPPQTKNISVTTREKKKGNKIARVEQYVTIEYIPLKTSFKLFLEKKRRFFRSS</sequence>
<organism evidence="1 2">
    <name type="scientific">Eretmocerus hayati</name>
    <dbReference type="NCBI Taxonomy" id="131215"/>
    <lineage>
        <taxon>Eukaryota</taxon>
        <taxon>Metazoa</taxon>
        <taxon>Ecdysozoa</taxon>
        <taxon>Arthropoda</taxon>
        <taxon>Hexapoda</taxon>
        <taxon>Insecta</taxon>
        <taxon>Pterygota</taxon>
        <taxon>Neoptera</taxon>
        <taxon>Endopterygota</taxon>
        <taxon>Hymenoptera</taxon>
        <taxon>Apocrita</taxon>
        <taxon>Proctotrupomorpha</taxon>
        <taxon>Chalcidoidea</taxon>
        <taxon>Aphelinidae</taxon>
        <taxon>Aphelininae</taxon>
        <taxon>Eretmocerus</taxon>
    </lineage>
</organism>
<dbReference type="Proteomes" id="UP001239111">
    <property type="component" value="Chromosome 2"/>
</dbReference>
<name>A0ACC2P447_9HYME</name>
<proteinExistence type="predicted"/>
<keyword evidence="2" id="KW-1185">Reference proteome</keyword>
<evidence type="ECO:0000313" key="1">
    <source>
        <dbReference type="EMBL" id="KAJ8678369.1"/>
    </source>
</evidence>